<evidence type="ECO:0000256" key="3">
    <source>
        <dbReference type="ARBA" id="ARBA00022475"/>
    </source>
</evidence>
<comment type="subcellular location">
    <subcellularLocation>
        <location evidence="1">Cell membrane</location>
        <topology evidence="1">Multi-pass membrane protein</topology>
    </subcellularLocation>
</comment>
<keyword evidence="5" id="KW-0812">Transmembrane</keyword>
<keyword evidence="4" id="KW-0862">Zinc</keyword>
<dbReference type="Proteomes" id="UP000479190">
    <property type="component" value="Unassembled WGS sequence"/>
</dbReference>
<gene>
    <name evidence="6" type="ORF">TBRA_LOCUS8796</name>
</gene>
<dbReference type="PANTHER" id="PTHR11040">
    <property type="entry name" value="ZINC/IRON TRANSPORTER"/>
    <property type="match status" value="1"/>
</dbReference>
<feature type="transmembrane region" description="Helical" evidence="5">
    <location>
        <begin position="79"/>
        <end position="107"/>
    </location>
</feature>
<feature type="transmembrane region" description="Helical" evidence="5">
    <location>
        <begin position="39"/>
        <end position="59"/>
    </location>
</feature>
<dbReference type="GO" id="GO:0005886">
    <property type="term" value="C:plasma membrane"/>
    <property type="evidence" value="ECO:0007669"/>
    <property type="project" value="UniProtKB-SubCell"/>
</dbReference>
<evidence type="ECO:0000256" key="4">
    <source>
        <dbReference type="ARBA" id="ARBA00022833"/>
    </source>
</evidence>
<keyword evidence="7" id="KW-1185">Reference proteome</keyword>
<keyword evidence="5" id="KW-0472">Membrane</keyword>
<dbReference type="OrthoDB" id="262547at2759"/>
<keyword evidence="3" id="KW-1003">Cell membrane</keyword>
<dbReference type="GO" id="GO:0005385">
    <property type="term" value="F:zinc ion transmembrane transporter activity"/>
    <property type="evidence" value="ECO:0007669"/>
    <property type="project" value="TreeGrafter"/>
</dbReference>
<keyword evidence="5" id="KW-1133">Transmembrane helix</keyword>
<comment type="similarity">
    <text evidence="2">Belongs to the ZIP transporter (TC 2.A.5) family.</text>
</comment>
<evidence type="ECO:0000256" key="5">
    <source>
        <dbReference type="SAM" id="Phobius"/>
    </source>
</evidence>
<evidence type="ECO:0008006" key="8">
    <source>
        <dbReference type="Google" id="ProtNLM"/>
    </source>
</evidence>
<dbReference type="PANTHER" id="PTHR11040:SF211">
    <property type="entry name" value="ZINC TRANSPORTER ZIP11"/>
    <property type="match status" value="1"/>
</dbReference>
<dbReference type="AlphaFoldDB" id="A0A6H5IIP6"/>
<dbReference type="EMBL" id="CADCXV010000839">
    <property type="protein sequence ID" value="CAB0036957.1"/>
    <property type="molecule type" value="Genomic_DNA"/>
</dbReference>
<evidence type="ECO:0000256" key="1">
    <source>
        <dbReference type="ARBA" id="ARBA00004651"/>
    </source>
</evidence>
<proteinExistence type="inferred from homology"/>
<feature type="transmembrane region" description="Helical" evidence="5">
    <location>
        <begin position="12"/>
        <end position="32"/>
    </location>
</feature>
<evidence type="ECO:0000313" key="7">
    <source>
        <dbReference type="Proteomes" id="UP000479190"/>
    </source>
</evidence>
<evidence type="ECO:0000313" key="6">
    <source>
        <dbReference type="EMBL" id="CAB0036957.1"/>
    </source>
</evidence>
<sequence length="371" mass="41845">MLKDYSPVTQALLGTLFTWGLTAAGAAVVVVIRGKQRKLLDVSLGFAAGVMVAASYWSLLSPAIEMASESKLYGAEGEYAFVPVAIGFLIGAAFVYGTDALITYLGIQSPNVLLAMQSVGFYEQNARRRQPANPIRNQESGEVMATYEDPGSEAKNDQWKRILLLVIAITSEDVHPLERARDPCSTPACTERLDHRCERTTTQRDMKENRLPMLCMDVCRAHRRITESRYLPREPPRLSNAVRSENFQRLSCGFVEQNRDRFPTSYVYSLASLPEIQRSSTAASTEVDVSDARVASNSCLTLCTRFTQRIARCIVAEIMRQQFKQNYCNISKVKEKQLLKNVITGQIVQKHRYKNCNWKIYRGYPQKKTFV</sequence>
<reference evidence="6 7" key="1">
    <citation type="submission" date="2020-02" db="EMBL/GenBank/DDBJ databases">
        <authorList>
            <person name="Ferguson B K."/>
        </authorList>
    </citation>
    <scope>NUCLEOTIDE SEQUENCE [LARGE SCALE GENOMIC DNA]</scope>
</reference>
<name>A0A6H5IIP6_9HYME</name>
<protein>
    <recommendedName>
        <fullName evidence="8">Zinc transporter ZIP11</fullName>
    </recommendedName>
</protein>
<evidence type="ECO:0000256" key="2">
    <source>
        <dbReference type="ARBA" id="ARBA00006939"/>
    </source>
</evidence>
<accession>A0A6H5IIP6</accession>
<organism evidence="6 7">
    <name type="scientific">Trichogramma brassicae</name>
    <dbReference type="NCBI Taxonomy" id="86971"/>
    <lineage>
        <taxon>Eukaryota</taxon>
        <taxon>Metazoa</taxon>
        <taxon>Ecdysozoa</taxon>
        <taxon>Arthropoda</taxon>
        <taxon>Hexapoda</taxon>
        <taxon>Insecta</taxon>
        <taxon>Pterygota</taxon>
        <taxon>Neoptera</taxon>
        <taxon>Endopterygota</taxon>
        <taxon>Hymenoptera</taxon>
        <taxon>Apocrita</taxon>
        <taxon>Proctotrupomorpha</taxon>
        <taxon>Chalcidoidea</taxon>
        <taxon>Trichogrammatidae</taxon>
        <taxon>Trichogramma</taxon>
    </lineage>
</organism>